<gene>
    <name evidence="1" type="ORF">Ae201684_003752</name>
</gene>
<dbReference type="Pfam" id="PF05742">
    <property type="entry name" value="TANGO2"/>
    <property type="match status" value="1"/>
</dbReference>
<dbReference type="VEuPathDB" id="FungiDB:AeMF1_000251"/>
<dbReference type="EMBL" id="VJMJ01000042">
    <property type="protein sequence ID" value="KAF0740862.1"/>
    <property type="molecule type" value="Genomic_DNA"/>
</dbReference>
<comment type="caution">
    <text evidence="1">The sequence shown here is derived from an EMBL/GenBank/DDBJ whole genome shotgun (WGS) entry which is preliminary data.</text>
</comment>
<dbReference type="AlphaFoldDB" id="A0A6G0XKT6"/>
<dbReference type="Proteomes" id="UP000481153">
    <property type="component" value="Unassembled WGS sequence"/>
</dbReference>
<reference evidence="1 2" key="1">
    <citation type="submission" date="2019-07" db="EMBL/GenBank/DDBJ databases">
        <title>Genomics analysis of Aphanomyces spp. identifies a new class of oomycete effector associated with host adaptation.</title>
        <authorList>
            <person name="Gaulin E."/>
        </authorList>
    </citation>
    <scope>NUCLEOTIDE SEQUENCE [LARGE SCALE GENOMIC DNA]</scope>
    <source>
        <strain evidence="1 2">ATCC 201684</strain>
    </source>
</reference>
<proteinExistence type="predicted"/>
<keyword evidence="2" id="KW-1185">Reference proteome</keyword>
<organism evidence="1 2">
    <name type="scientific">Aphanomyces euteiches</name>
    <dbReference type="NCBI Taxonomy" id="100861"/>
    <lineage>
        <taxon>Eukaryota</taxon>
        <taxon>Sar</taxon>
        <taxon>Stramenopiles</taxon>
        <taxon>Oomycota</taxon>
        <taxon>Saprolegniomycetes</taxon>
        <taxon>Saprolegniales</taxon>
        <taxon>Verrucalvaceae</taxon>
        <taxon>Aphanomyces</taxon>
    </lineage>
</organism>
<dbReference type="PANTHER" id="PTHR17985:SF8">
    <property type="entry name" value="TRANSPORT AND GOLGI ORGANIZATION PROTEIN 2 HOMOLOG"/>
    <property type="match status" value="1"/>
</dbReference>
<dbReference type="PANTHER" id="PTHR17985">
    <property type="entry name" value="SER/THR-RICH PROTEIN T10 IN DGCR REGION"/>
    <property type="match status" value="1"/>
</dbReference>
<dbReference type="InterPro" id="IPR008551">
    <property type="entry name" value="TANGO2"/>
</dbReference>
<evidence type="ECO:0000313" key="2">
    <source>
        <dbReference type="Proteomes" id="UP000481153"/>
    </source>
</evidence>
<protein>
    <submittedName>
        <fullName evidence="1">Uncharacterized protein</fullName>
    </submittedName>
</protein>
<name>A0A6G0XKT6_9STRA</name>
<accession>A0A6G0XKT6</accession>
<evidence type="ECO:0000313" key="1">
    <source>
        <dbReference type="EMBL" id="KAF0740862.1"/>
    </source>
</evidence>
<sequence length="274" mass="31271">MCIAFFCLTSYTDEDGTPRIKFIAIDNRDEYYERKTSRMHWWSEPHGDILAPRDLQRGGTWLGVRRLKDHVRAAFLTNIRVPEHQFGKESRGNLISDFLQSDLSVQDFFAQLEPSENHYAGFNMVMFDGESLGYCCNMNPCGPIPAFTLLELGVLYGISNSVLSNPWIKVNRGKQALETILAAHNSKNDMELCRKMMPVMADAQRVENRRLLPHTGCTEDLEYQLSSIFVEPLNNSMYGTRTTIAMVIDGAHAHILENDLDVESMTWSEKTFAF</sequence>